<name>J6HFQ9_9FIRM</name>
<accession>J6HFQ9</accession>
<dbReference type="RefSeq" id="WP_009527675.1">
    <property type="nucleotide sequence ID" value="NZ_ALNK01000013.1"/>
</dbReference>
<organism evidence="2 3">
    <name type="scientific">Peptoanaerobacter stomatis</name>
    <dbReference type="NCBI Taxonomy" id="796937"/>
    <lineage>
        <taxon>Bacteria</taxon>
        <taxon>Bacillati</taxon>
        <taxon>Bacillota</taxon>
        <taxon>Clostridia</taxon>
        <taxon>Peptostreptococcales</taxon>
        <taxon>Filifactoraceae</taxon>
        <taxon>Peptoanaerobacter</taxon>
    </lineage>
</organism>
<dbReference type="AlphaFoldDB" id="J6HFQ9"/>
<evidence type="ECO:0000313" key="3">
    <source>
        <dbReference type="Proteomes" id="UP000005244"/>
    </source>
</evidence>
<dbReference type="Pfam" id="PF09700">
    <property type="entry name" value="Cas_Cmr3"/>
    <property type="match status" value="1"/>
</dbReference>
<sequence>MAIYKVLFHPLEEYFFGEDGSFREGVSNAEYFITSRFFPSQTTVFGIIRYLNLLCLKDKGSYLQEEKKLNNKTVGKKGFSIESAIDSNSEVQNFGIIKGMSGVFLHRYDVEDKVNRVYVTLPKDAKKQPEIDKSYTSIFDEGEESVVTSNGKKMMPQKYNVKEGLEIGFISIDAGISDAGELLQNELSVIEPPFEYVLKTGLKINRKMNKPKDMVDLTNTQDPMSSLFKKEYVRLKQESGEVEYSFGVYVEIENDEEEEVTKRMNRVVGIGLGGSLFSVRTSKIEEIEKKRLKNGLVLNVGKIFENHVKKENILYCISPCYVSNPQDILMKSEFASLDTVSNRPMNGGNIDDAWRKTKALYCMMDSGSVLITSHMNEIIKEFQKDGLQQIGYNHYYLGGEI</sequence>
<dbReference type="HOGENOM" id="CLU_757921_0_0_9"/>
<proteinExistence type="predicted"/>
<reference evidence="1 4" key="1">
    <citation type="submission" date="2012-05" db="EMBL/GenBank/DDBJ databases">
        <title>The Genome Sequence of Eubacteriaceae bacterium CM2.</title>
        <authorList>
            <consortium name="The Broad Institute Genome Sequencing Platform"/>
            <person name="Earl A."/>
            <person name="Ward D."/>
            <person name="Feldgarden M."/>
            <person name="Gevers D."/>
            <person name="Sizova M."/>
            <person name="Hazen A."/>
            <person name="Epstein S."/>
            <person name="Walker B."/>
            <person name="Young S.K."/>
            <person name="Zeng Q."/>
            <person name="Gargeya S."/>
            <person name="Fitzgerald M."/>
            <person name="Haas B."/>
            <person name="Abouelleil A."/>
            <person name="Alvarado L."/>
            <person name="Arachchi H.M."/>
            <person name="Berlin A."/>
            <person name="Chapman S.B."/>
            <person name="Goldberg J."/>
            <person name="Griggs A."/>
            <person name="Gujja S."/>
            <person name="Hansen M."/>
            <person name="Howarth C."/>
            <person name="Imamovic A."/>
            <person name="Larimer J."/>
            <person name="McCowen C."/>
            <person name="Montmayeur A."/>
            <person name="Murphy C."/>
            <person name="Neiman D."/>
            <person name="Pearson M."/>
            <person name="Priest M."/>
            <person name="Roberts A."/>
            <person name="Saif S."/>
            <person name="Shea T."/>
            <person name="Sisk P."/>
            <person name="Sykes S."/>
            <person name="Wortman J."/>
            <person name="Nusbaum C."/>
            <person name="Birren B."/>
        </authorList>
    </citation>
    <scope>NUCLEOTIDE SEQUENCE [LARGE SCALE GENOMIC DNA]</scope>
    <source>
        <strain evidence="1 4">CM2</strain>
    </source>
</reference>
<evidence type="ECO:0000313" key="2">
    <source>
        <dbReference type="EMBL" id="EJU23830.1"/>
    </source>
</evidence>
<dbReference type="EMBL" id="ALNK01000013">
    <property type="protein sequence ID" value="EJU23830.1"/>
    <property type="molecule type" value="Genomic_DNA"/>
</dbReference>
<keyword evidence="3" id="KW-1185">Reference proteome</keyword>
<dbReference type="Proteomes" id="UP000005244">
    <property type="component" value="Unassembled WGS sequence"/>
</dbReference>
<comment type="caution">
    <text evidence="2">The sequence shown here is derived from an EMBL/GenBank/DDBJ whole genome shotgun (WGS) entry which is preliminary data.</text>
</comment>
<evidence type="ECO:0000313" key="4">
    <source>
        <dbReference type="Proteomes" id="UP000017818"/>
    </source>
</evidence>
<dbReference type="PATRIC" id="fig|796939.3.peg.193"/>
<dbReference type="Proteomes" id="UP000017818">
    <property type="component" value="Unassembled WGS sequence"/>
</dbReference>
<evidence type="ECO:0000313" key="1">
    <source>
        <dbReference type="EMBL" id="EHL18464.1"/>
    </source>
</evidence>
<dbReference type="EMBL" id="AFZF02000009">
    <property type="protein sequence ID" value="EHL18464.1"/>
    <property type="molecule type" value="Genomic_DNA"/>
</dbReference>
<dbReference type="OrthoDB" id="1953349at2"/>
<protein>
    <submittedName>
        <fullName evidence="1 2">CRISPR type III-b/ramp module-associated protein cmr3</fullName>
    </submittedName>
</protein>
<reference evidence="2 3" key="2">
    <citation type="submission" date="2012-07" db="EMBL/GenBank/DDBJ databases">
        <authorList>
            <person name="Durkin A.S."/>
            <person name="McCorrison J."/>
            <person name="Torralba M."/>
            <person name="Gillis M."/>
            <person name="Methe B."/>
            <person name="Sutton G."/>
            <person name="Nelson K.E."/>
        </authorList>
    </citation>
    <scope>NUCLEOTIDE SEQUENCE [LARGE SCALE GENOMIC DNA]</scope>
    <source>
        <strain evidence="2 3">OBRC8</strain>
    </source>
</reference>
<accession>V9HV72</accession>
<gene>
    <name evidence="2" type="ORF">HMPREF1143_1112</name>
    <name evidence="1" type="ORF">HMPREF9630_00189</name>
</gene>
<dbReference type="InterPro" id="IPR019117">
    <property type="entry name" value="CRISPR-assoc_protein_Cmr3"/>
</dbReference>